<comment type="caution">
    <text evidence="1">The sequence shown here is derived from an EMBL/GenBank/DDBJ whole genome shotgun (WGS) entry which is preliminary data.</text>
</comment>
<reference evidence="1" key="1">
    <citation type="journal article" date="2015" name="Nature">
        <title>Complex archaea that bridge the gap between prokaryotes and eukaryotes.</title>
        <authorList>
            <person name="Spang A."/>
            <person name="Saw J.H."/>
            <person name="Jorgensen S.L."/>
            <person name="Zaremba-Niedzwiedzka K."/>
            <person name="Martijn J."/>
            <person name="Lind A.E."/>
            <person name="van Eijk R."/>
            <person name="Schleper C."/>
            <person name="Guy L."/>
            <person name="Ettema T.J."/>
        </authorList>
    </citation>
    <scope>NUCLEOTIDE SEQUENCE</scope>
</reference>
<accession>A0A0F9M731</accession>
<proteinExistence type="predicted"/>
<dbReference type="EMBL" id="LAZR01005251">
    <property type="protein sequence ID" value="KKN01529.1"/>
    <property type="molecule type" value="Genomic_DNA"/>
</dbReference>
<protein>
    <submittedName>
        <fullName evidence="1">Uncharacterized protein</fullName>
    </submittedName>
</protein>
<dbReference type="AlphaFoldDB" id="A0A0F9M731"/>
<sequence>MKKSELRKKSFGFKYDTSLDGFFKESINKAPMGNARVQLIKDRNHRVGKFYWNEVRIVYGDAN</sequence>
<gene>
    <name evidence="1" type="ORF">LCGC14_1126820</name>
</gene>
<evidence type="ECO:0000313" key="1">
    <source>
        <dbReference type="EMBL" id="KKN01529.1"/>
    </source>
</evidence>
<organism evidence="1">
    <name type="scientific">marine sediment metagenome</name>
    <dbReference type="NCBI Taxonomy" id="412755"/>
    <lineage>
        <taxon>unclassified sequences</taxon>
        <taxon>metagenomes</taxon>
        <taxon>ecological metagenomes</taxon>
    </lineage>
</organism>
<name>A0A0F9M731_9ZZZZ</name>